<keyword evidence="3 9" id="KW-0812">Transmembrane</keyword>
<feature type="domain" description="ABC transmembrane type-1" evidence="11">
    <location>
        <begin position="46"/>
        <end position="325"/>
    </location>
</feature>
<dbReference type="SMART" id="SM00382">
    <property type="entry name" value="AAA"/>
    <property type="match status" value="1"/>
</dbReference>
<dbReference type="SUPFAM" id="SSF90123">
    <property type="entry name" value="ABC transporter transmembrane region"/>
    <property type="match status" value="1"/>
</dbReference>
<dbReference type="OMA" id="SHAMISK"/>
<keyword evidence="2" id="KW-0813">Transport</keyword>
<evidence type="ECO:0000256" key="9">
    <source>
        <dbReference type="SAM" id="Phobius"/>
    </source>
</evidence>
<dbReference type="SUPFAM" id="SSF52540">
    <property type="entry name" value="P-loop containing nucleoside triphosphate hydrolases"/>
    <property type="match status" value="1"/>
</dbReference>
<gene>
    <name evidence="12" type="ORF">PISL3812_09904</name>
</gene>
<organism evidence="12 13">
    <name type="scientific">Talaromyces islandicus</name>
    <name type="common">Penicillium islandicum</name>
    <dbReference type="NCBI Taxonomy" id="28573"/>
    <lineage>
        <taxon>Eukaryota</taxon>
        <taxon>Fungi</taxon>
        <taxon>Dikarya</taxon>
        <taxon>Ascomycota</taxon>
        <taxon>Pezizomycotina</taxon>
        <taxon>Eurotiomycetes</taxon>
        <taxon>Eurotiomycetidae</taxon>
        <taxon>Eurotiales</taxon>
        <taxon>Trichocomaceae</taxon>
        <taxon>Talaromyces</taxon>
        <taxon>Talaromyces sect. Islandici</taxon>
    </lineage>
</organism>
<dbReference type="GO" id="GO:0016887">
    <property type="term" value="F:ATP hydrolysis activity"/>
    <property type="evidence" value="ECO:0007669"/>
    <property type="project" value="InterPro"/>
</dbReference>
<keyword evidence="5" id="KW-0067">ATP-binding</keyword>
<evidence type="ECO:0000259" key="11">
    <source>
        <dbReference type="PROSITE" id="PS50929"/>
    </source>
</evidence>
<dbReference type="InterPro" id="IPR003439">
    <property type="entry name" value="ABC_transporter-like_ATP-bd"/>
</dbReference>
<keyword evidence="7 9" id="KW-0472">Membrane</keyword>
<evidence type="ECO:0000256" key="1">
    <source>
        <dbReference type="ARBA" id="ARBA00004141"/>
    </source>
</evidence>
<dbReference type="Pfam" id="PF00005">
    <property type="entry name" value="ABC_tran"/>
    <property type="match status" value="1"/>
</dbReference>
<dbReference type="InterPro" id="IPR003593">
    <property type="entry name" value="AAA+_ATPase"/>
</dbReference>
<evidence type="ECO:0000256" key="8">
    <source>
        <dbReference type="ARBA" id="ARBA00024363"/>
    </source>
</evidence>
<evidence type="ECO:0000256" key="7">
    <source>
        <dbReference type="ARBA" id="ARBA00023136"/>
    </source>
</evidence>
<dbReference type="Gene3D" id="3.40.50.300">
    <property type="entry name" value="P-loop containing nucleotide triphosphate hydrolases"/>
    <property type="match status" value="1"/>
</dbReference>
<dbReference type="PANTHER" id="PTHR24221">
    <property type="entry name" value="ATP-BINDING CASSETTE SUB-FAMILY B"/>
    <property type="match status" value="1"/>
</dbReference>
<sequence length="597" mass="67049">MHSIDEADEGEKPGDQMPFPELWNVFKCILPFLWPKGKTNLQLWFIGTFLLVCFQRVLGVLIALQDGYIINKLTKLEIPLSEFYIMVFLRVLKFVCVMAHILCWMPVTYWSTGRLLIEPHSKILDLSKDFHDAKESSKLWEGLNRGLGINGSFNQLITDIVPTIADLVLAPGLLLSTLGPYMGLLMTTIAIFYVWLNGEILARILQLQRKRNSLLEREKTVLHETTANWNTVSLFGRGTNEKLRYSEAVHNTINARKSVAYLGLVQYAVQSIVLLTGYIGVCLRAAYQISQGSLPLGSYMTCISFWDTFTGSLKSAPDLFQSIASSLVDAENMVMLLEQQPSIVNSSTAKRLCIKEGDVEFHNVEFKIKDQYILNKVSFYCPGGRTTAIVGASGGGKSTCLNMLFRFYDVTGGYIKIDGQDVRDVTLDSLRGMIGFVPQEPQFFNTTIRENIQYGNEDATEETIHSACRDVILHDKIMTFPKKYETMIGERGVKLSGGERQRLAIARLIIRNPQILLFDEATSAVDTETEAIIQRNISRLSAGRTVIVVAHRLSTVVNADSIIVIKDGVVVEQGSHKELLEKGGYYKKLWSQKTELQ</sequence>
<dbReference type="InterPro" id="IPR027417">
    <property type="entry name" value="P-loop_NTPase"/>
</dbReference>
<evidence type="ECO:0000313" key="13">
    <source>
        <dbReference type="Proteomes" id="UP000054383"/>
    </source>
</evidence>
<evidence type="ECO:0000256" key="6">
    <source>
        <dbReference type="ARBA" id="ARBA00022989"/>
    </source>
</evidence>
<dbReference type="GO" id="GO:0005524">
    <property type="term" value="F:ATP binding"/>
    <property type="evidence" value="ECO:0007669"/>
    <property type="project" value="UniProtKB-KW"/>
</dbReference>
<comment type="similarity">
    <text evidence="8">Belongs to the ABC transporter superfamily. ABCB family. Heavy Metal importer (TC 3.A.1.210) subfamily.</text>
</comment>
<feature type="transmembrane region" description="Helical" evidence="9">
    <location>
        <begin position="259"/>
        <end position="281"/>
    </location>
</feature>
<reference evidence="12 13" key="1">
    <citation type="submission" date="2015-04" db="EMBL/GenBank/DDBJ databases">
        <authorList>
            <person name="Syromyatnikov M.Y."/>
            <person name="Popov V.N."/>
        </authorList>
    </citation>
    <scope>NUCLEOTIDE SEQUENCE [LARGE SCALE GENOMIC DNA]</scope>
    <source>
        <strain evidence="12">WF-38-12</strain>
    </source>
</reference>
<dbReference type="InterPro" id="IPR036640">
    <property type="entry name" value="ABC1_TM_sf"/>
</dbReference>
<feature type="transmembrane region" description="Helical" evidence="9">
    <location>
        <begin position="84"/>
        <end position="107"/>
    </location>
</feature>
<dbReference type="GO" id="GO:0005774">
    <property type="term" value="C:vacuolar membrane"/>
    <property type="evidence" value="ECO:0007669"/>
    <property type="project" value="TreeGrafter"/>
</dbReference>
<feature type="transmembrane region" description="Helical" evidence="9">
    <location>
        <begin position="41"/>
        <end position="64"/>
    </location>
</feature>
<dbReference type="InterPro" id="IPR039421">
    <property type="entry name" value="Type_1_exporter"/>
</dbReference>
<name>A0A0U1MB45_TALIS</name>
<comment type="subcellular location">
    <subcellularLocation>
        <location evidence="1">Membrane</location>
        <topology evidence="1">Multi-pass membrane protein</topology>
    </subcellularLocation>
</comment>
<evidence type="ECO:0000256" key="3">
    <source>
        <dbReference type="ARBA" id="ARBA00022692"/>
    </source>
</evidence>
<dbReference type="PANTHER" id="PTHR24221:SF651">
    <property type="entry name" value="HEAVY METAL TOLERANCE PROTEIN"/>
    <property type="match status" value="1"/>
</dbReference>
<feature type="domain" description="ABC transporter" evidence="10">
    <location>
        <begin position="359"/>
        <end position="592"/>
    </location>
</feature>
<dbReference type="Pfam" id="PF00664">
    <property type="entry name" value="ABC_membrane"/>
    <property type="match status" value="1"/>
</dbReference>
<dbReference type="PROSITE" id="PS50893">
    <property type="entry name" value="ABC_TRANSPORTER_2"/>
    <property type="match status" value="1"/>
</dbReference>
<keyword evidence="4" id="KW-0547">Nucleotide-binding</keyword>
<keyword evidence="6 9" id="KW-1133">Transmembrane helix</keyword>
<accession>A0A0U1MB45</accession>
<dbReference type="FunFam" id="3.40.50.300:FF:000287">
    <property type="entry name" value="Multidrug ABC transporter ATP-binding protein"/>
    <property type="match status" value="1"/>
</dbReference>
<dbReference type="InterPro" id="IPR017871">
    <property type="entry name" value="ABC_transporter-like_CS"/>
</dbReference>
<evidence type="ECO:0000259" key="10">
    <source>
        <dbReference type="PROSITE" id="PS50893"/>
    </source>
</evidence>
<proteinExistence type="inferred from homology"/>
<dbReference type="GO" id="GO:0140359">
    <property type="term" value="F:ABC-type transporter activity"/>
    <property type="evidence" value="ECO:0007669"/>
    <property type="project" value="InterPro"/>
</dbReference>
<dbReference type="Proteomes" id="UP000054383">
    <property type="component" value="Unassembled WGS sequence"/>
</dbReference>
<dbReference type="PROSITE" id="PS50929">
    <property type="entry name" value="ABC_TM1F"/>
    <property type="match status" value="1"/>
</dbReference>
<evidence type="ECO:0000256" key="2">
    <source>
        <dbReference type="ARBA" id="ARBA00022448"/>
    </source>
</evidence>
<dbReference type="PROSITE" id="PS00211">
    <property type="entry name" value="ABC_TRANSPORTER_1"/>
    <property type="match status" value="1"/>
</dbReference>
<evidence type="ECO:0000313" key="12">
    <source>
        <dbReference type="EMBL" id="CRG92833.1"/>
    </source>
</evidence>
<feature type="transmembrane region" description="Helical" evidence="9">
    <location>
        <begin position="181"/>
        <end position="202"/>
    </location>
</feature>
<evidence type="ECO:0000256" key="5">
    <source>
        <dbReference type="ARBA" id="ARBA00022840"/>
    </source>
</evidence>
<dbReference type="EMBL" id="CVMT01000020">
    <property type="protein sequence ID" value="CRG92833.1"/>
    <property type="molecule type" value="Genomic_DNA"/>
</dbReference>
<dbReference type="Gene3D" id="1.20.1560.10">
    <property type="entry name" value="ABC transporter type 1, transmembrane domain"/>
    <property type="match status" value="1"/>
</dbReference>
<dbReference type="AlphaFoldDB" id="A0A0U1MB45"/>
<dbReference type="OrthoDB" id="6500128at2759"/>
<evidence type="ECO:0000256" key="4">
    <source>
        <dbReference type="ARBA" id="ARBA00022741"/>
    </source>
</evidence>
<keyword evidence="13" id="KW-1185">Reference proteome</keyword>
<protein>
    <recommendedName>
        <fullName evidence="14">Heavy metal tolerance protein</fullName>
    </recommendedName>
</protein>
<evidence type="ECO:0008006" key="14">
    <source>
        <dbReference type="Google" id="ProtNLM"/>
    </source>
</evidence>
<dbReference type="InterPro" id="IPR011527">
    <property type="entry name" value="ABC1_TM_dom"/>
</dbReference>